<organism evidence="2 4">
    <name type="scientific">Prevotella communis</name>
    <dbReference type="NCBI Taxonomy" id="2913614"/>
    <lineage>
        <taxon>Bacteria</taxon>
        <taxon>Pseudomonadati</taxon>
        <taxon>Bacteroidota</taxon>
        <taxon>Bacteroidia</taxon>
        <taxon>Bacteroidales</taxon>
        <taxon>Prevotellaceae</taxon>
        <taxon>Prevotella</taxon>
    </lineage>
</organism>
<gene>
    <name evidence="2" type="ORF">SAMN04487900_1304</name>
    <name evidence="1" type="ORF">SAMN04487901_106101</name>
</gene>
<dbReference type="RefSeq" id="WP_091816674.1">
    <property type="nucleotide sequence ID" value="NZ_FNCQ01000006.1"/>
</dbReference>
<evidence type="ECO:0000313" key="2">
    <source>
        <dbReference type="EMBL" id="SDO59032.1"/>
    </source>
</evidence>
<accession>A0A1H0KTC0</accession>
<reference evidence="1 4" key="1">
    <citation type="submission" date="2016-10" db="EMBL/GenBank/DDBJ databases">
        <authorList>
            <person name="de Groot N.N."/>
        </authorList>
    </citation>
    <scope>NUCLEOTIDE SEQUENCE [LARGE SCALE GENOMIC DNA]</scope>
    <source>
        <strain evidence="4">BP1-145</strain>
        <strain evidence="1">BP1-148</strain>
    </source>
</reference>
<dbReference type="EMBL" id="FNIW01000030">
    <property type="protein sequence ID" value="SDO59032.1"/>
    <property type="molecule type" value="Genomic_DNA"/>
</dbReference>
<keyword evidence="3" id="KW-1185">Reference proteome</keyword>
<proteinExistence type="predicted"/>
<sequence>MTSTVITKNNDFEIPIDGAIGRFYDHLKNHDRTILSAKFGDGKSYFLQKFMADEKVRENYVFLTLFPVNYQVEENRDVFELIKYDLLIQMFVQKIMEPDFKMSKVHAWGWCLQLNAPTLVEGLLPIFSSLYLDEASAKMMAAFLIAHKTVGKIKKKTGELMEPVRDRHIENFIKEIAKNPVSGQDVVTVIIQQGIAAYKKDHPDKKIVLIIEDMDRMDPAHLFRIMNVFSAHIDYNYRFGVNANQPFIGNKFGLDKVVFVMSYENTEHIFHHFYGRDADFNGYISKFCSSNIFNYSHSPEKEKIVYMRISENTKVDESLLRYLVKPELLYEHSIREVVNAIEGVEGFVNHVQVSDKDGQTINLHHGILKVIAILRKLGMDNKDIKDRITACLGDEKVYKPLLGYLGCFMAYARRGRLDNVRVQFRNDRGLTPSTFVIERIDENGKADCSYYAGGAIHEFETHFSKLMDKVLNMVSA</sequence>
<dbReference type="Proteomes" id="UP000199134">
    <property type="component" value="Unassembled WGS sequence"/>
</dbReference>
<dbReference type="AlphaFoldDB" id="A0A1H0KTC0"/>
<protein>
    <recommendedName>
        <fullName evidence="5">KAP family P-loop domain-containing protein</fullName>
    </recommendedName>
</protein>
<reference evidence="2 3" key="2">
    <citation type="submission" date="2016-10" db="EMBL/GenBank/DDBJ databases">
        <authorList>
            <person name="Varghese N."/>
            <person name="Submissions S."/>
        </authorList>
    </citation>
    <scope>NUCLEOTIDE SEQUENCE</scope>
    <source>
        <strain evidence="2">BP1-145</strain>
        <strain evidence="3">BP1-148</strain>
    </source>
</reference>
<name>A0A1H0KTC0_9BACT</name>
<evidence type="ECO:0000313" key="1">
    <source>
        <dbReference type="EMBL" id="SDG62540.1"/>
    </source>
</evidence>
<dbReference type="Proteomes" id="UP000198779">
    <property type="component" value="Unassembled WGS sequence"/>
</dbReference>
<accession>A0A1G7VUH1</accession>
<evidence type="ECO:0000313" key="4">
    <source>
        <dbReference type="Proteomes" id="UP000199134"/>
    </source>
</evidence>
<evidence type="ECO:0008006" key="5">
    <source>
        <dbReference type="Google" id="ProtNLM"/>
    </source>
</evidence>
<evidence type="ECO:0000313" key="3">
    <source>
        <dbReference type="Proteomes" id="UP000198779"/>
    </source>
</evidence>
<dbReference type="STRING" id="645274.SAMN04487901_106101"/>
<dbReference type="OrthoDB" id="871734at2"/>
<dbReference type="EMBL" id="FNCQ01000006">
    <property type="protein sequence ID" value="SDG62540.1"/>
    <property type="molecule type" value="Genomic_DNA"/>
</dbReference>